<dbReference type="AlphaFoldDB" id="A0A839ITX4"/>
<keyword evidence="2" id="KW-0560">Oxidoreductase</keyword>
<keyword evidence="3" id="KW-1185">Reference proteome</keyword>
<gene>
    <name evidence="2" type="ORF">H4O21_17470</name>
</gene>
<name>A0A839ITX4_9GAMM</name>
<sequence>MAPYQLTTEQVNEYRNQGHTCLTNGLPAGLLSKLQQCADELEARALEAHNQGQSLSSACIVPDPVGERLMRFNDIHLYHAELALELLASPPLMAIARQLCGQGAVPLQMDILYKHQHPHPVVQWHQDAPHPRSHPYVNAGVYLDDAPAGDGCLRCVPGTQHEPVDIDHLSEKYGWEVPGMLEIPAKAGDILVHDVMILHGSQPKRSPGVRRTLYIEFRPFTAITESQSQSDFWTGLRKQWMAQVLEKTDSINWPDDWKQDYPSATSDNQALMQMLIDNREPSIPSIWNINPVISDNYPVPEDMQDW</sequence>
<dbReference type="SUPFAM" id="SSF51197">
    <property type="entry name" value="Clavaminate synthase-like"/>
    <property type="match status" value="1"/>
</dbReference>
<dbReference type="EMBL" id="JACJFM010000027">
    <property type="protein sequence ID" value="MBB1488398.1"/>
    <property type="molecule type" value="Genomic_DNA"/>
</dbReference>
<accession>A0A839ITX4</accession>
<dbReference type="Gene3D" id="2.60.120.620">
    <property type="entry name" value="q2cbj1_9rhob like domain"/>
    <property type="match status" value="1"/>
</dbReference>
<keyword evidence="2" id="KW-0223">Dioxygenase</keyword>
<dbReference type="Proteomes" id="UP000565262">
    <property type="component" value="Unassembled WGS sequence"/>
</dbReference>
<comment type="caution">
    <text evidence="2">The sequence shown here is derived from an EMBL/GenBank/DDBJ whole genome shotgun (WGS) entry which is preliminary data.</text>
</comment>
<dbReference type="GO" id="GO:0005506">
    <property type="term" value="F:iron ion binding"/>
    <property type="evidence" value="ECO:0007669"/>
    <property type="project" value="UniProtKB-ARBA"/>
</dbReference>
<dbReference type="Pfam" id="PF05721">
    <property type="entry name" value="PhyH"/>
    <property type="match status" value="1"/>
</dbReference>
<proteinExistence type="predicted"/>
<dbReference type="PANTHER" id="PTHR20883">
    <property type="entry name" value="PHYTANOYL-COA DIOXYGENASE DOMAIN CONTAINING 1"/>
    <property type="match status" value="1"/>
</dbReference>
<dbReference type="PANTHER" id="PTHR20883:SF48">
    <property type="entry name" value="ECTOINE DIOXYGENASE"/>
    <property type="match status" value="1"/>
</dbReference>
<dbReference type="InterPro" id="IPR008775">
    <property type="entry name" value="Phytyl_CoA_dOase-like"/>
</dbReference>
<evidence type="ECO:0000313" key="3">
    <source>
        <dbReference type="Proteomes" id="UP000565262"/>
    </source>
</evidence>
<protein>
    <submittedName>
        <fullName evidence="2">Phytanoyl-CoA dioxygenase family protein</fullName>
    </submittedName>
</protein>
<organism evidence="2 3">
    <name type="scientific">Oceanospirillum sediminis</name>
    <dbReference type="NCBI Taxonomy" id="2760088"/>
    <lineage>
        <taxon>Bacteria</taxon>
        <taxon>Pseudomonadati</taxon>
        <taxon>Pseudomonadota</taxon>
        <taxon>Gammaproteobacteria</taxon>
        <taxon>Oceanospirillales</taxon>
        <taxon>Oceanospirillaceae</taxon>
        <taxon>Oceanospirillum</taxon>
    </lineage>
</organism>
<evidence type="ECO:0000313" key="2">
    <source>
        <dbReference type="EMBL" id="MBB1488398.1"/>
    </source>
</evidence>
<dbReference type="RefSeq" id="WP_182810166.1">
    <property type="nucleotide sequence ID" value="NZ_JACJFM010000027.1"/>
</dbReference>
<evidence type="ECO:0000256" key="1">
    <source>
        <dbReference type="ARBA" id="ARBA00001954"/>
    </source>
</evidence>
<comment type="cofactor">
    <cofactor evidence="1">
        <name>Fe(2+)</name>
        <dbReference type="ChEBI" id="CHEBI:29033"/>
    </cofactor>
</comment>
<dbReference type="GO" id="GO:0016706">
    <property type="term" value="F:2-oxoglutarate-dependent dioxygenase activity"/>
    <property type="evidence" value="ECO:0007669"/>
    <property type="project" value="UniProtKB-ARBA"/>
</dbReference>
<reference evidence="2 3" key="1">
    <citation type="submission" date="2020-08" db="EMBL/GenBank/DDBJ databases">
        <title>Oceanospirillum sp. nov. isolated from marine sediment.</title>
        <authorList>
            <person name="Ji X."/>
        </authorList>
    </citation>
    <scope>NUCLEOTIDE SEQUENCE [LARGE SCALE GENOMIC DNA]</scope>
    <source>
        <strain evidence="2 3">D5</strain>
    </source>
</reference>